<dbReference type="OrthoDB" id="285957at2"/>
<dbReference type="EMBL" id="SJPJ01000001">
    <property type="protein sequence ID" value="TWT83700.1"/>
    <property type="molecule type" value="Genomic_DNA"/>
</dbReference>
<keyword evidence="1" id="KW-0472">Membrane</keyword>
<keyword evidence="1" id="KW-1133">Transmembrane helix</keyword>
<organism evidence="2 3">
    <name type="scientific">Novipirellula herctigrandis</name>
    <dbReference type="NCBI Taxonomy" id="2527986"/>
    <lineage>
        <taxon>Bacteria</taxon>
        <taxon>Pseudomonadati</taxon>
        <taxon>Planctomycetota</taxon>
        <taxon>Planctomycetia</taxon>
        <taxon>Pirellulales</taxon>
        <taxon>Pirellulaceae</taxon>
        <taxon>Novipirellula</taxon>
    </lineage>
</organism>
<reference evidence="2 3" key="1">
    <citation type="submission" date="2019-02" db="EMBL/GenBank/DDBJ databases">
        <title>Deep-cultivation of Planctomycetes and their phenomic and genomic characterization uncovers novel biology.</title>
        <authorList>
            <person name="Wiegand S."/>
            <person name="Jogler M."/>
            <person name="Boedeker C."/>
            <person name="Pinto D."/>
            <person name="Vollmers J."/>
            <person name="Rivas-Marin E."/>
            <person name="Kohn T."/>
            <person name="Peeters S.H."/>
            <person name="Heuer A."/>
            <person name="Rast P."/>
            <person name="Oberbeckmann S."/>
            <person name="Bunk B."/>
            <person name="Jeske O."/>
            <person name="Meyerdierks A."/>
            <person name="Storesund J.E."/>
            <person name="Kallscheuer N."/>
            <person name="Luecker S."/>
            <person name="Lage O.M."/>
            <person name="Pohl T."/>
            <person name="Merkel B.J."/>
            <person name="Hornburger P."/>
            <person name="Mueller R.-W."/>
            <person name="Bruemmer F."/>
            <person name="Labrenz M."/>
            <person name="Spormann A.M."/>
            <person name="Op Den Camp H."/>
            <person name="Overmann J."/>
            <person name="Amann R."/>
            <person name="Jetten M.S.M."/>
            <person name="Mascher T."/>
            <person name="Medema M.H."/>
            <person name="Devos D.P."/>
            <person name="Kaster A.-K."/>
            <person name="Ovreas L."/>
            <person name="Rohde M."/>
            <person name="Galperin M.Y."/>
            <person name="Jogler C."/>
        </authorList>
    </citation>
    <scope>NUCLEOTIDE SEQUENCE [LARGE SCALE GENOMIC DNA]</scope>
    <source>
        <strain evidence="2 3">CA13</strain>
    </source>
</reference>
<sequence>MSESPRSKLLKVRIFAVFIASVPLALMMTAARLDPSPAGLGTHQQLGFPPCTSRILFGVRCPSCGMTTSWAYFMHGQWFQSAATNLGGFLLAIAAWGVIGVAAFCVAKPDTPLFSYQKPVALTAIGIAAVTMIDWFVRLFS</sequence>
<keyword evidence="1" id="KW-0812">Transmembrane</keyword>
<evidence type="ECO:0000313" key="2">
    <source>
        <dbReference type="EMBL" id="TWT83700.1"/>
    </source>
</evidence>
<feature type="transmembrane region" description="Helical" evidence="1">
    <location>
        <begin position="119"/>
        <end position="137"/>
    </location>
</feature>
<comment type="caution">
    <text evidence="2">The sequence shown here is derived from an EMBL/GenBank/DDBJ whole genome shotgun (WGS) entry which is preliminary data.</text>
</comment>
<accession>A0A5C5Z923</accession>
<evidence type="ECO:0008006" key="4">
    <source>
        <dbReference type="Google" id="ProtNLM"/>
    </source>
</evidence>
<dbReference type="Proteomes" id="UP000315010">
    <property type="component" value="Unassembled WGS sequence"/>
</dbReference>
<evidence type="ECO:0000313" key="3">
    <source>
        <dbReference type="Proteomes" id="UP000315010"/>
    </source>
</evidence>
<feature type="transmembrane region" description="Helical" evidence="1">
    <location>
        <begin position="86"/>
        <end position="107"/>
    </location>
</feature>
<proteinExistence type="predicted"/>
<feature type="transmembrane region" description="Helical" evidence="1">
    <location>
        <begin position="12"/>
        <end position="31"/>
    </location>
</feature>
<keyword evidence="3" id="KW-1185">Reference proteome</keyword>
<protein>
    <recommendedName>
        <fullName evidence="4">DUF2752 domain-containing protein</fullName>
    </recommendedName>
</protein>
<dbReference type="AlphaFoldDB" id="A0A5C5Z923"/>
<name>A0A5C5Z923_9BACT</name>
<dbReference type="Pfam" id="PF10825">
    <property type="entry name" value="DUF2752"/>
    <property type="match status" value="1"/>
</dbReference>
<dbReference type="RefSeq" id="WP_146401028.1">
    <property type="nucleotide sequence ID" value="NZ_SJPJ01000001.1"/>
</dbReference>
<evidence type="ECO:0000256" key="1">
    <source>
        <dbReference type="SAM" id="Phobius"/>
    </source>
</evidence>
<dbReference type="InterPro" id="IPR021215">
    <property type="entry name" value="DUF2752"/>
</dbReference>
<gene>
    <name evidence="2" type="ORF">CA13_51670</name>
</gene>